<gene>
    <name evidence="1" type="ORF">C5167_050330</name>
</gene>
<sequence>MEICESLSNTGEINLDGMN</sequence>
<accession>A0A4Y7KRS3</accession>
<keyword evidence="2" id="KW-1185">Reference proteome</keyword>
<name>A0A4Y7KRS3_PAPSO</name>
<evidence type="ECO:0000313" key="2">
    <source>
        <dbReference type="Proteomes" id="UP000316621"/>
    </source>
</evidence>
<evidence type="ECO:0000313" key="1">
    <source>
        <dbReference type="EMBL" id="RZC74848.1"/>
    </source>
</evidence>
<protein>
    <submittedName>
        <fullName evidence="1">Uncharacterized protein</fullName>
    </submittedName>
</protein>
<organism evidence="1 2">
    <name type="scientific">Papaver somniferum</name>
    <name type="common">Opium poppy</name>
    <dbReference type="NCBI Taxonomy" id="3469"/>
    <lineage>
        <taxon>Eukaryota</taxon>
        <taxon>Viridiplantae</taxon>
        <taxon>Streptophyta</taxon>
        <taxon>Embryophyta</taxon>
        <taxon>Tracheophyta</taxon>
        <taxon>Spermatophyta</taxon>
        <taxon>Magnoliopsida</taxon>
        <taxon>Ranunculales</taxon>
        <taxon>Papaveraceae</taxon>
        <taxon>Papaveroideae</taxon>
        <taxon>Papaver</taxon>
    </lineage>
</organism>
<dbReference type="EMBL" id="CM010722">
    <property type="protein sequence ID" value="RZC74848.1"/>
    <property type="molecule type" value="Genomic_DNA"/>
</dbReference>
<dbReference type="AlphaFoldDB" id="A0A4Y7KRS3"/>
<dbReference type="Proteomes" id="UP000316621">
    <property type="component" value="Chromosome 8"/>
</dbReference>
<proteinExistence type="predicted"/>
<reference evidence="1 2" key="1">
    <citation type="journal article" date="2018" name="Science">
        <title>The opium poppy genome and morphinan production.</title>
        <authorList>
            <person name="Guo L."/>
            <person name="Winzer T."/>
            <person name="Yang X."/>
            <person name="Li Y."/>
            <person name="Ning Z."/>
            <person name="He Z."/>
            <person name="Teodor R."/>
            <person name="Lu Y."/>
            <person name="Bowser T.A."/>
            <person name="Graham I.A."/>
            <person name="Ye K."/>
        </authorList>
    </citation>
    <scope>NUCLEOTIDE SEQUENCE [LARGE SCALE GENOMIC DNA]</scope>
    <source>
        <strain evidence="2">cv. HN1</strain>
        <tissue evidence="1">Leaves</tissue>
    </source>
</reference>